<dbReference type="Proteomes" id="UP000525389">
    <property type="component" value="Unassembled WGS sequence"/>
</dbReference>
<evidence type="ECO:0008006" key="4">
    <source>
        <dbReference type="Google" id="ProtNLM"/>
    </source>
</evidence>
<accession>A0A7W8LQ08</accession>
<dbReference type="EMBL" id="JACHFN010000005">
    <property type="protein sequence ID" value="MBB5234333.1"/>
    <property type="molecule type" value="Genomic_DNA"/>
</dbReference>
<feature type="transmembrane region" description="Helical" evidence="1">
    <location>
        <begin position="88"/>
        <end position="113"/>
    </location>
</feature>
<proteinExistence type="predicted"/>
<feature type="transmembrane region" description="Helical" evidence="1">
    <location>
        <begin position="12"/>
        <end position="35"/>
    </location>
</feature>
<comment type="caution">
    <text evidence="2">The sequence shown here is derived from an EMBL/GenBank/DDBJ whole genome shotgun (WGS) entry which is preliminary data.</text>
</comment>
<protein>
    <recommendedName>
        <fullName evidence="4">DUF2269 domain-containing protein</fullName>
    </recommendedName>
</protein>
<reference evidence="2 3" key="1">
    <citation type="submission" date="2020-08" db="EMBL/GenBank/DDBJ databases">
        <title>Genomic Encyclopedia of Type Strains, Phase IV (KMG-IV): sequencing the most valuable type-strain genomes for metagenomic binning, comparative biology and taxonomic classification.</title>
        <authorList>
            <person name="Goeker M."/>
        </authorList>
    </citation>
    <scope>NUCLEOTIDE SEQUENCE [LARGE SCALE GENOMIC DNA]</scope>
    <source>
        <strain evidence="2 3">DSM 101791</strain>
    </source>
</reference>
<evidence type="ECO:0000313" key="3">
    <source>
        <dbReference type="Proteomes" id="UP000525389"/>
    </source>
</evidence>
<feature type="transmembrane region" description="Helical" evidence="1">
    <location>
        <begin position="55"/>
        <end position="76"/>
    </location>
</feature>
<name>A0A7W8LQ08_9DEIO</name>
<keyword evidence="1" id="KW-0472">Membrane</keyword>
<evidence type="ECO:0000313" key="2">
    <source>
        <dbReference type="EMBL" id="MBB5234333.1"/>
    </source>
</evidence>
<evidence type="ECO:0000256" key="1">
    <source>
        <dbReference type="SAM" id="Phobius"/>
    </source>
</evidence>
<dbReference type="RefSeq" id="WP_184028025.1">
    <property type="nucleotide sequence ID" value="NZ_JACHFN010000005.1"/>
</dbReference>
<keyword evidence="1" id="KW-0812">Transmembrane</keyword>
<feature type="transmembrane region" description="Helical" evidence="1">
    <location>
        <begin position="133"/>
        <end position="153"/>
    </location>
</feature>
<organism evidence="2 3">
    <name type="scientific">Deinococcus budaensis</name>
    <dbReference type="NCBI Taxonomy" id="1665626"/>
    <lineage>
        <taxon>Bacteria</taxon>
        <taxon>Thermotogati</taxon>
        <taxon>Deinococcota</taxon>
        <taxon>Deinococci</taxon>
        <taxon>Deinococcales</taxon>
        <taxon>Deinococcaceae</taxon>
        <taxon>Deinococcus</taxon>
    </lineage>
</organism>
<dbReference type="AlphaFoldDB" id="A0A7W8LQ08"/>
<keyword evidence="1" id="KW-1133">Transmembrane helix</keyword>
<keyword evidence="3" id="KW-1185">Reference proteome</keyword>
<gene>
    <name evidence="2" type="ORF">HNQ09_001771</name>
</gene>
<sequence length="171" mass="18028">MTMTPSLRRFTLTAHVAASVGWLGAVAAFLALAVVGLTSQDPQVARAAAIAMEPITRFVIVPLALAALVTGILQALGTPWGLFRHYWVLIKLILTVVATGILLLQMEGIHSVAGLATAATLSNAELRGAMQSMVLHAGGGALVLLVVTTLSVYKPRGKIDLPRRRPPRAIH</sequence>